<evidence type="ECO:0000259" key="5">
    <source>
        <dbReference type="PROSITE" id="PS50931"/>
    </source>
</evidence>
<evidence type="ECO:0000313" key="7">
    <source>
        <dbReference type="Proteomes" id="UP001366085"/>
    </source>
</evidence>
<keyword evidence="2" id="KW-0805">Transcription regulation</keyword>
<feature type="domain" description="HTH lysR-type" evidence="5">
    <location>
        <begin position="3"/>
        <end position="60"/>
    </location>
</feature>
<organism evidence="6 7">
    <name type="scientific">Microbacterium istanbulense</name>
    <dbReference type="NCBI Taxonomy" id="3122049"/>
    <lineage>
        <taxon>Bacteria</taxon>
        <taxon>Bacillati</taxon>
        <taxon>Actinomycetota</taxon>
        <taxon>Actinomycetes</taxon>
        <taxon>Micrococcales</taxon>
        <taxon>Microbacteriaceae</taxon>
        <taxon>Microbacterium</taxon>
    </lineage>
</organism>
<dbReference type="InterPro" id="IPR000847">
    <property type="entry name" value="LysR_HTH_N"/>
</dbReference>
<name>A0ABU8LIY4_9MICO</name>
<evidence type="ECO:0000256" key="4">
    <source>
        <dbReference type="ARBA" id="ARBA00023163"/>
    </source>
</evidence>
<evidence type="ECO:0000256" key="2">
    <source>
        <dbReference type="ARBA" id="ARBA00023015"/>
    </source>
</evidence>
<comment type="caution">
    <text evidence="6">The sequence shown here is derived from an EMBL/GenBank/DDBJ whole genome shotgun (WGS) entry which is preliminary data.</text>
</comment>
<dbReference type="Pfam" id="PF00126">
    <property type="entry name" value="HTH_1"/>
    <property type="match status" value="1"/>
</dbReference>
<reference evidence="6 7" key="1">
    <citation type="submission" date="2024-02" db="EMBL/GenBank/DDBJ databases">
        <authorList>
            <person name="Saticioglu I.B."/>
        </authorList>
    </citation>
    <scope>NUCLEOTIDE SEQUENCE [LARGE SCALE GENOMIC DNA]</scope>
    <source>
        <strain evidence="6 7">Mu-43</strain>
    </source>
</reference>
<dbReference type="Pfam" id="PF03466">
    <property type="entry name" value="LysR_substrate"/>
    <property type="match status" value="1"/>
</dbReference>
<sequence>MEWSLRELRVFATAVDTGSFTDAASALHTSQAAVSRTIAALERQVGERVLRRTPRGCEPTPTGHQLLPAVRRLLAEADRFGEFVRSRHGVLRLGYAWAALGAHTTQLQRGWDADHPARELHLIRHNTPTAGLGEGACDVAILRRPADERRFDSVIVGLERRLVAFASDDPAWSRRRQLTMAEVAERTVIIDSRTGSTGAELWAGSAQTPRFAESSDVDEWLSAIAAGHGVGTTAEATAFHHPRPGVTFRPIKDGPRVPVRLAWWRDDPPAGLAELIDAVTRLYAA</sequence>
<dbReference type="PRINTS" id="PR00039">
    <property type="entry name" value="HTHLYSR"/>
</dbReference>
<dbReference type="SUPFAM" id="SSF53850">
    <property type="entry name" value="Periplasmic binding protein-like II"/>
    <property type="match status" value="1"/>
</dbReference>
<dbReference type="RefSeq" id="WP_337318007.1">
    <property type="nucleotide sequence ID" value="NZ_JBBDGN010000002.1"/>
</dbReference>
<dbReference type="Proteomes" id="UP001366085">
    <property type="component" value="Unassembled WGS sequence"/>
</dbReference>
<keyword evidence="4" id="KW-0804">Transcription</keyword>
<protein>
    <submittedName>
        <fullName evidence="6">LysR family transcriptional regulator</fullName>
    </submittedName>
</protein>
<dbReference type="EMBL" id="JBBDGN010000002">
    <property type="protein sequence ID" value="MEJ1090960.1"/>
    <property type="molecule type" value="Genomic_DNA"/>
</dbReference>
<dbReference type="SUPFAM" id="SSF46785">
    <property type="entry name" value="Winged helix' DNA-binding domain"/>
    <property type="match status" value="1"/>
</dbReference>
<comment type="similarity">
    <text evidence="1">Belongs to the LysR transcriptional regulatory family.</text>
</comment>
<dbReference type="InterPro" id="IPR005119">
    <property type="entry name" value="LysR_subst-bd"/>
</dbReference>
<dbReference type="Gene3D" id="3.40.190.10">
    <property type="entry name" value="Periplasmic binding protein-like II"/>
    <property type="match status" value="2"/>
</dbReference>
<dbReference type="InterPro" id="IPR036390">
    <property type="entry name" value="WH_DNA-bd_sf"/>
</dbReference>
<evidence type="ECO:0000256" key="1">
    <source>
        <dbReference type="ARBA" id="ARBA00009437"/>
    </source>
</evidence>
<dbReference type="InterPro" id="IPR036388">
    <property type="entry name" value="WH-like_DNA-bd_sf"/>
</dbReference>
<keyword evidence="7" id="KW-1185">Reference proteome</keyword>
<proteinExistence type="inferred from homology"/>
<dbReference type="PANTHER" id="PTHR30346">
    <property type="entry name" value="TRANSCRIPTIONAL DUAL REGULATOR HCAR-RELATED"/>
    <property type="match status" value="1"/>
</dbReference>
<dbReference type="PANTHER" id="PTHR30346:SF17">
    <property type="entry name" value="LYSR FAMILY TRANSCRIPTIONAL REGULATOR"/>
    <property type="match status" value="1"/>
</dbReference>
<evidence type="ECO:0000256" key="3">
    <source>
        <dbReference type="ARBA" id="ARBA00023125"/>
    </source>
</evidence>
<accession>A0ABU8LIY4</accession>
<dbReference type="Gene3D" id="1.10.10.10">
    <property type="entry name" value="Winged helix-like DNA-binding domain superfamily/Winged helix DNA-binding domain"/>
    <property type="match status" value="1"/>
</dbReference>
<evidence type="ECO:0000313" key="6">
    <source>
        <dbReference type="EMBL" id="MEJ1090960.1"/>
    </source>
</evidence>
<keyword evidence="3" id="KW-0238">DNA-binding</keyword>
<gene>
    <name evidence="6" type="ORF">WDU93_04565</name>
</gene>
<dbReference type="PROSITE" id="PS50931">
    <property type="entry name" value="HTH_LYSR"/>
    <property type="match status" value="1"/>
</dbReference>